<dbReference type="OrthoDB" id="9805177at2"/>
<dbReference type="AlphaFoldDB" id="A0A495RBK6"/>
<keyword evidence="10" id="KW-1185">Reference proteome</keyword>
<comment type="catalytic activity">
    <reaction evidence="1">
        <text>2-dehydro-3-deoxy-6-phospho-D-gluconate = D-glyceraldehyde 3-phosphate + pyruvate</text>
        <dbReference type="Rhea" id="RHEA:17089"/>
        <dbReference type="ChEBI" id="CHEBI:15361"/>
        <dbReference type="ChEBI" id="CHEBI:57569"/>
        <dbReference type="ChEBI" id="CHEBI:59776"/>
        <dbReference type="EC" id="4.1.2.14"/>
    </reaction>
</comment>
<evidence type="ECO:0000256" key="5">
    <source>
        <dbReference type="ARBA" id="ARBA00013063"/>
    </source>
</evidence>
<evidence type="ECO:0000256" key="8">
    <source>
        <dbReference type="ARBA" id="ARBA00023277"/>
    </source>
</evidence>
<dbReference type="NCBIfam" id="NF004325">
    <property type="entry name" value="PRK05718.1"/>
    <property type="match status" value="1"/>
</dbReference>
<reference evidence="9 10" key="1">
    <citation type="submission" date="2018-10" db="EMBL/GenBank/DDBJ databases">
        <title>Genomic Encyclopedia of Type Strains, Phase IV (KMG-IV): sequencing the most valuable type-strain genomes for metagenomic binning, comparative biology and taxonomic classification.</title>
        <authorList>
            <person name="Goeker M."/>
        </authorList>
    </citation>
    <scope>NUCLEOTIDE SEQUENCE [LARGE SCALE GENOMIC DNA]</scope>
    <source>
        <strain evidence="9 10">DSM 22228</strain>
    </source>
</reference>
<dbReference type="PANTHER" id="PTHR30246:SF1">
    <property type="entry name" value="2-DEHYDRO-3-DEOXY-6-PHOSPHOGALACTONATE ALDOLASE-RELATED"/>
    <property type="match status" value="1"/>
</dbReference>
<gene>
    <name evidence="9" type="ORF">DES39_1995</name>
</gene>
<name>A0A495RBK6_9GAMM</name>
<evidence type="ECO:0000313" key="9">
    <source>
        <dbReference type="EMBL" id="RKS84779.1"/>
    </source>
</evidence>
<dbReference type="InterPro" id="IPR013785">
    <property type="entry name" value="Aldolase_TIM"/>
</dbReference>
<evidence type="ECO:0000256" key="7">
    <source>
        <dbReference type="ARBA" id="ARBA00023270"/>
    </source>
</evidence>
<dbReference type="EC" id="4.1.2.14" evidence="5"/>
<evidence type="ECO:0000256" key="6">
    <source>
        <dbReference type="ARBA" id="ARBA00023239"/>
    </source>
</evidence>
<comment type="similarity">
    <text evidence="3">Belongs to the KHG/KDPG aldolase family.</text>
</comment>
<keyword evidence="6" id="KW-0456">Lyase</keyword>
<evidence type="ECO:0000256" key="3">
    <source>
        <dbReference type="ARBA" id="ARBA00006906"/>
    </source>
</evidence>
<keyword evidence="8" id="KW-0119">Carbohydrate metabolism</keyword>
<evidence type="ECO:0000256" key="4">
    <source>
        <dbReference type="ARBA" id="ARBA00011233"/>
    </source>
</evidence>
<keyword evidence="7" id="KW-0704">Schiff base</keyword>
<dbReference type="InterPro" id="IPR000887">
    <property type="entry name" value="Aldlse_KDPG_KHG"/>
</dbReference>
<evidence type="ECO:0000256" key="2">
    <source>
        <dbReference type="ARBA" id="ARBA00004736"/>
    </source>
</evidence>
<dbReference type="CDD" id="cd00452">
    <property type="entry name" value="KDPG_aldolase"/>
    <property type="match status" value="1"/>
</dbReference>
<dbReference type="NCBIfam" id="TIGR01182">
    <property type="entry name" value="eda"/>
    <property type="match status" value="1"/>
</dbReference>
<sequence>MKNWKRSAEDILSLGPVVPVIVIEELKDAVPLAKALVAGGVKVLEVTLRTACSLDAIKKIIAEVPEAVVGAGTVTSVEQLKEVTKAGVEFIITPGLTPSILKAAIDGNVPVIPGIATISELLMAKEVGLTALKFFPAEINGGIAALKAFAGPIPDVKFCPTGGINLKNYRDYLALKNVLCVGGSWFVPTDVIANGDFAKITELAKQAVDGAR</sequence>
<dbReference type="PANTHER" id="PTHR30246">
    <property type="entry name" value="2-KETO-3-DEOXY-6-PHOSPHOGLUCONATE ALDOLASE"/>
    <property type="match status" value="1"/>
</dbReference>
<dbReference type="InterPro" id="IPR031337">
    <property type="entry name" value="KDPG/KHG_AS_1"/>
</dbReference>
<evidence type="ECO:0000256" key="1">
    <source>
        <dbReference type="ARBA" id="ARBA00000654"/>
    </source>
</evidence>
<dbReference type="EMBL" id="RBWY01000004">
    <property type="protein sequence ID" value="RKS84779.1"/>
    <property type="molecule type" value="Genomic_DNA"/>
</dbReference>
<dbReference type="Gene3D" id="3.20.20.70">
    <property type="entry name" value="Aldolase class I"/>
    <property type="match status" value="1"/>
</dbReference>
<dbReference type="PROSITE" id="PS00159">
    <property type="entry name" value="ALDOLASE_KDPG_KHG_1"/>
    <property type="match status" value="1"/>
</dbReference>
<protein>
    <recommendedName>
        <fullName evidence="5">2-dehydro-3-deoxy-phosphogluconate aldolase</fullName>
        <ecNumber evidence="5">4.1.2.14</ecNumber>
    </recommendedName>
</protein>
<comment type="pathway">
    <text evidence="2">Carbohydrate acid metabolism; 2-dehydro-3-deoxy-D-gluconate degradation; D-glyceraldehyde 3-phosphate and pyruvate from 2-dehydro-3-deoxy-D-gluconate: step 2/2.</text>
</comment>
<evidence type="ECO:0000313" key="10">
    <source>
        <dbReference type="Proteomes" id="UP000278542"/>
    </source>
</evidence>
<dbReference type="GO" id="GO:0008675">
    <property type="term" value="F:2-dehydro-3-deoxy-phosphogluconate aldolase activity"/>
    <property type="evidence" value="ECO:0007669"/>
    <property type="project" value="UniProtKB-EC"/>
</dbReference>
<dbReference type="Proteomes" id="UP000278542">
    <property type="component" value="Unassembled WGS sequence"/>
</dbReference>
<comment type="caution">
    <text evidence="9">The sequence shown here is derived from an EMBL/GenBank/DDBJ whole genome shotgun (WGS) entry which is preliminary data.</text>
</comment>
<dbReference type="InterPro" id="IPR031338">
    <property type="entry name" value="KDPG/KHG_AS_2"/>
</dbReference>
<dbReference type="PROSITE" id="PS00160">
    <property type="entry name" value="ALDOLASE_KDPG_KHG_2"/>
    <property type="match status" value="1"/>
</dbReference>
<dbReference type="SUPFAM" id="SSF51569">
    <property type="entry name" value="Aldolase"/>
    <property type="match status" value="1"/>
</dbReference>
<dbReference type="RefSeq" id="WP_121145667.1">
    <property type="nucleotide sequence ID" value="NZ_RBWY01000004.1"/>
</dbReference>
<accession>A0A495RBK6</accession>
<comment type="subunit">
    <text evidence="4">Homotrimer.</text>
</comment>
<dbReference type="Pfam" id="PF01081">
    <property type="entry name" value="Aldolase"/>
    <property type="match status" value="1"/>
</dbReference>
<organism evidence="9 10">
    <name type="scientific">Orbus hercynius</name>
    <dbReference type="NCBI Taxonomy" id="593135"/>
    <lineage>
        <taxon>Bacteria</taxon>
        <taxon>Pseudomonadati</taxon>
        <taxon>Pseudomonadota</taxon>
        <taxon>Gammaproteobacteria</taxon>
        <taxon>Orbales</taxon>
        <taxon>Orbaceae</taxon>
        <taxon>Orbus</taxon>
    </lineage>
</organism>
<proteinExistence type="inferred from homology"/>